<dbReference type="InterPro" id="IPR006094">
    <property type="entry name" value="Oxid_FAD_bind_N"/>
</dbReference>
<evidence type="ECO:0000256" key="6">
    <source>
        <dbReference type="SAM" id="SignalP"/>
    </source>
</evidence>
<keyword evidence="5" id="KW-0560">Oxidoreductase</keyword>
<accession>A0A9P9EBF7</accession>
<organism evidence="8 9">
    <name type="scientific">Dactylonectria macrodidyma</name>
    <dbReference type="NCBI Taxonomy" id="307937"/>
    <lineage>
        <taxon>Eukaryota</taxon>
        <taxon>Fungi</taxon>
        <taxon>Dikarya</taxon>
        <taxon>Ascomycota</taxon>
        <taxon>Pezizomycotina</taxon>
        <taxon>Sordariomycetes</taxon>
        <taxon>Hypocreomycetidae</taxon>
        <taxon>Hypocreales</taxon>
        <taxon>Nectriaceae</taxon>
        <taxon>Dactylonectria</taxon>
    </lineage>
</organism>
<keyword evidence="3" id="KW-0285">Flavoprotein</keyword>
<dbReference type="InterPro" id="IPR016169">
    <property type="entry name" value="FAD-bd_PCMH_sub2"/>
</dbReference>
<dbReference type="Gene3D" id="3.30.465.10">
    <property type="match status" value="1"/>
</dbReference>
<keyword evidence="9" id="KW-1185">Reference proteome</keyword>
<evidence type="ECO:0000313" key="8">
    <source>
        <dbReference type="EMBL" id="KAH7134408.1"/>
    </source>
</evidence>
<sequence length="488" mass="53546">MSGRSGFVHALLFSLILIGEALGAPKVIYGKYGNQSWPIQIAHLAFDSSWPGFVNKTTRWSTFEAPTFNEVFLPETIKDLSLGLQYLSSTDKIWLAKSGGHGYSPTLAIIQDAVMINMEKFDSVTMNSDLTVTVGSGAEFRDLVNTVGNAGRELTVGACACVGVMGATLGGGLGRLQVVLWNGTIVKASEKVNPDLFWGLRGAGQNFGVVAEVTFATWPAANNGLQYNADLTFTRDNLEALIDVTNDLLETEVDPALAIMVVYGSDPVSLDTIILMNIVYAGPQDAARAVVSRYSELSVSVTGQMVPWTNLTSVALGGLIDRACVPGRRHNQHSVLTRTLDKKTLLDIYESYGAFVQDNPAARTSLIFIETFGQQGVQTLPDSYSAFPHRNAFHNAIVFSMSYTDDEVAEVADAWGRQWRDRMAEPEISGYDDMHVYQNYAHGDEPKSALYGHTQWRHQRLSKLKSSYDPQGYFNGYHEVPPSLEDWS</sequence>
<evidence type="ECO:0000256" key="2">
    <source>
        <dbReference type="ARBA" id="ARBA00005466"/>
    </source>
</evidence>
<dbReference type="PANTHER" id="PTHR42973:SF39">
    <property type="entry name" value="FAD-BINDING PCMH-TYPE DOMAIN-CONTAINING PROTEIN"/>
    <property type="match status" value="1"/>
</dbReference>
<dbReference type="InterPro" id="IPR050416">
    <property type="entry name" value="FAD-linked_Oxidoreductase"/>
</dbReference>
<evidence type="ECO:0000259" key="7">
    <source>
        <dbReference type="PROSITE" id="PS51387"/>
    </source>
</evidence>
<dbReference type="EMBL" id="JAGMUV010000014">
    <property type="protein sequence ID" value="KAH7134408.1"/>
    <property type="molecule type" value="Genomic_DNA"/>
</dbReference>
<dbReference type="GO" id="GO:0071949">
    <property type="term" value="F:FAD binding"/>
    <property type="evidence" value="ECO:0007669"/>
    <property type="project" value="InterPro"/>
</dbReference>
<evidence type="ECO:0000256" key="5">
    <source>
        <dbReference type="ARBA" id="ARBA00023002"/>
    </source>
</evidence>
<dbReference type="InterPro" id="IPR036318">
    <property type="entry name" value="FAD-bd_PCMH-like_sf"/>
</dbReference>
<dbReference type="PANTHER" id="PTHR42973">
    <property type="entry name" value="BINDING OXIDOREDUCTASE, PUTATIVE (AFU_ORTHOLOGUE AFUA_1G17690)-RELATED"/>
    <property type="match status" value="1"/>
</dbReference>
<protein>
    <recommendedName>
        <fullName evidence="7">FAD-binding PCMH-type domain-containing protein</fullName>
    </recommendedName>
</protein>
<evidence type="ECO:0000256" key="4">
    <source>
        <dbReference type="ARBA" id="ARBA00022827"/>
    </source>
</evidence>
<feature type="domain" description="FAD-binding PCMH-type" evidence="7">
    <location>
        <begin position="63"/>
        <end position="220"/>
    </location>
</feature>
<reference evidence="8" key="1">
    <citation type="journal article" date="2021" name="Nat. Commun.">
        <title>Genetic determinants of endophytism in the Arabidopsis root mycobiome.</title>
        <authorList>
            <person name="Mesny F."/>
            <person name="Miyauchi S."/>
            <person name="Thiergart T."/>
            <person name="Pickel B."/>
            <person name="Atanasova L."/>
            <person name="Karlsson M."/>
            <person name="Huettel B."/>
            <person name="Barry K.W."/>
            <person name="Haridas S."/>
            <person name="Chen C."/>
            <person name="Bauer D."/>
            <person name="Andreopoulos W."/>
            <person name="Pangilinan J."/>
            <person name="LaButti K."/>
            <person name="Riley R."/>
            <person name="Lipzen A."/>
            <person name="Clum A."/>
            <person name="Drula E."/>
            <person name="Henrissat B."/>
            <person name="Kohler A."/>
            <person name="Grigoriev I.V."/>
            <person name="Martin F.M."/>
            <person name="Hacquard S."/>
        </authorList>
    </citation>
    <scope>NUCLEOTIDE SEQUENCE</scope>
    <source>
        <strain evidence="8">MPI-CAGE-AT-0147</strain>
    </source>
</reference>
<proteinExistence type="inferred from homology"/>
<comment type="cofactor">
    <cofactor evidence="1">
        <name>FAD</name>
        <dbReference type="ChEBI" id="CHEBI:57692"/>
    </cofactor>
</comment>
<evidence type="ECO:0000313" key="9">
    <source>
        <dbReference type="Proteomes" id="UP000738349"/>
    </source>
</evidence>
<dbReference type="Pfam" id="PF01565">
    <property type="entry name" value="FAD_binding_4"/>
    <property type="match status" value="1"/>
</dbReference>
<feature type="chain" id="PRO_5040162276" description="FAD-binding PCMH-type domain-containing protein" evidence="6">
    <location>
        <begin position="24"/>
        <end position="488"/>
    </location>
</feature>
<dbReference type="SUPFAM" id="SSF56176">
    <property type="entry name" value="FAD-binding/transporter-associated domain-like"/>
    <property type="match status" value="1"/>
</dbReference>
<keyword evidence="4" id="KW-0274">FAD</keyword>
<dbReference type="Proteomes" id="UP000738349">
    <property type="component" value="Unassembled WGS sequence"/>
</dbReference>
<evidence type="ECO:0000256" key="3">
    <source>
        <dbReference type="ARBA" id="ARBA00022630"/>
    </source>
</evidence>
<gene>
    <name evidence="8" type="ORF">EDB81DRAFT_903352</name>
</gene>
<dbReference type="AlphaFoldDB" id="A0A9P9EBF7"/>
<dbReference type="OrthoDB" id="415825at2759"/>
<dbReference type="GO" id="GO:0016491">
    <property type="term" value="F:oxidoreductase activity"/>
    <property type="evidence" value="ECO:0007669"/>
    <property type="project" value="UniProtKB-KW"/>
</dbReference>
<feature type="signal peptide" evidence="6">
    <location>
        <begin position="1"/>
        <end position="23"/>
    </location>
</feature>
<dbReference type="PROSITE" id="PS51387">
    <property type="entry name" value="FAD_PCMH"/>
    <property type="match status" value="1"/>
</dbReference>
<comment type="similarity">
    <text evidence="2">Belongs to the oxygen-dependent FAD-linked oxidoreductase family.</text>
</comment>
<keyword evidence="6" id="KW-0732">Signal</keyword>
<comment type="caution">
    <text evidence="8">The sequence shown here is derived from an EMBL/GenBank/DDBJ whole genome shotgun (WGS) entry which is preliminary data.</text>
</comment>
<evidence type="ECO:0000256" key="1">
    <source>
        <dbReference type="ARBA" id="ARBA00001974"/>
    </source>
</evidence>
<dbReference type="Gene3D" id="3.40.462.20">
    <property type="match status" value="1"/>
</dbReference>
<dbReference type="InterPro" id="IPR016166">
    <property type="entry name" value="FAD-bd_PCMH"/>
</dbReference>
<name>A0A9P9EBF7_9HYPO</name>